<evidence type="ECO:0000313" key="6">
    <source>
        <dbReference type="Proteomes" id="UP000198935"/>
    </source>
</evidence>
<dbReference type="GO" id="GO:0043565">
    <property type="term" value="F:sequence-specific DNA binding"/>
    <property type="evidence" value="ECO:0007669"/>
    <property type="project" value="InterPro"/>
</dbReference>
<evidence type="ECO:0000256" key="3">
    <source>
        <dbReference type="ARBA" id="ARBA00023163"/>
    </source>
</evidence>
<dbReference type="EMBL" id="FNPI01000001">
    <property type="protein sequence ID" value="SDY20917.1"/>
    <property type="molecule type" value="Genomic_DNA"/>
</dbReference>
<protein>
    <submittedName>
        <fullName evidence="5">AraC-type DNA-binding protein</fullName>
    </submittedName>
</protein>
<dbReference type="PANTHER" id="PTHR43280:SF28">
    <property type="entry name" value="HTH-TYPE TRANSCRIPTIONAL ACTIVATOR RHAS"/>
    <property type="match status" value="1"/>
</dbReference>
<dbReference type="AlphaFoldDB" id="A0A1H3HZM3"/>
<name>A0A1H3HZM3_9BACI</name>
<organism evidence="5 6">
    <name type="scientific">Evansella caseinilytica</name>
    <dbReference type="NCBI Taxonomy" id="1503961"/>
    <lineage>
        <taxon>Bacteria</taxon>
        <taxon>Bacillati</taxon>
        <taxon>Bacillota</taxon>
        <taxon>Bacilli</taxon>
        <taxon>Bacillales</taxon>
        <taxon>Bacillaceae</taxon>
        <taxon>Evansella</taxon>
    </lineage>
</organism>
<evidence type="ECO:0000256" key="1">
    <source>
        <dbReference type="ARBA" id="ARBA00023015"/>
    </source>
</evidence>
<dbReference type="InterPro" id="IPR018060">
    <property type="entry name" value="HTH_AraC"/>
</dbReference>
<dbReference type="Gene3D" id="2.60.120.10">
    <property type="entry name" value="Jelly Rolls"/>
    <property type="match status" value="1"/>
</dbReference>
<keyword evidence="3" id="KW-0804">Transcription</keyword>
<accession>A0A1H3HZM3</accession>
<keyword evidence="1" id="KW-0805">Transcription regulation</keyword>
<feature type="domain" description="HTH araC/xylS-type" evidence="4">
    <location>
        <begin position="230"/>
        <end position="327"/>
    </location>
</feature>
<dbReference type="Pfam" id="PF12833">
    <property type="entry name" value="HTH_18"/>
    <property type="match status" value="1"/>
</dbReference>
<dbReference type="GO" id="GO:0003700">
    <property type="term" value="F:DNA-binding transcription factor activity"/>
    <property type="evidence" value="ECO:0007669"/>
    <property type="project" value="InterPro"/>
</dbReference>
<dbReference type="SMART" id="SM00342">
    <property type="entry name" value="HTH_ARAC"/>
    <property type="match status" value="1"/>
</dbReference>
<dbReference type="PROSITE" id="PS01124">
    <property type="entry name" value="HTH_ARAC_FAMILY_2"/>
    <property type="match status" value="1"/>
</dbReference>
<dbReference type="InterPro" id="IPR003313">
    <property type="entry name" value="AraC-bd"/>
</dbReference>
<reference evidence="6" key="1">
    <citation type="submission" date="2016-10" db="EMBL/GenBank/DDBJ databases">
        <authorList>
            <person name="Varghese N."/>
            <person name="Submissions S."/>
        </authorList>
    </citation>
    <scope>NUCLEOTIDE SEQUENCE [LARGE SCALE GENOMIC DNA]</scope>
    <source>
        <strain evidence="6">SP</strain>
    </source>
</reference>
<dbReference type="SUPFAM" id="SSF46689">
    <property type="entry name" value="Homeodomain-like"/>
    <property type="match status" value="1"/>
</dbReference>
<dbReference type="SUPFAM" id="SSF51215">
    <property type="entry name" value="Regulatory protein AraC"/>
    <property type="match status" value="1"/>
</dbReference>
<dbReference type="InterPro" id="IPR037923">
    <property type="entry name" value="HTH-like"/>
</dbReference>
<gene>
    <name evidence="5" type="ORF">SAMN05421736_101666</name>
</gene>
<sequence length="331" mass="37720">MNDKIAAVLEQHEQEDRQVMNLSMEEMVKREFAGASKLIEQIQVVKNVEIPDTLSLSINNALIRVANEFSIRKHTSCLFPYHHSHDFYELIYVCEGTCIQYVNEETKELILYKGEACLLAPGMIHALMPSSSDDLILKFILPQKLMNTITERMVTDDGKWLNTLNEQGNICVFSSDPEKAFLSDWLVSQLLEETFFGSEYKEPAIHSFLTLLFVNLARKSFFNYDKSLLQTVSIYIRNNLQTASLSSFAAETGYSTRHLGRMLHERTGGTFSDIVQRIKVEEAAKLLAETDLTIDHIAEKVGYKNASGLHKRFVAVFGMTPGAYRKMHVYK</sequence>
<evidence type="ECO:0000313" key="5">
    <source>
        <dbReference type="EMBL" id="SDY20917.1"/>
    </source>
</evidence>
<dbReference type="Pfam" id="PF02311">
    <property type="entry name" value="AraC_binding"/>
    <property type="match status" value="1"/>
</dbReference>
<dbReference type="Proteomes" id="UP000198935">
    <property type="component" value="Unassembled WGS sequence"/>
</dbReference>
<evidence type="ECO:0000256" key="2">
    <source>
        <dbReference type="ARBA" id="ARBA00023125"/>
    </source>
</evidence>
<dbReference type="InterPro" id="IPR014710">
    <property type="entry name" value="RmlC-like_jellyroll"/>
</dbReference>
<dbReference type="InterPro" id="IPR009057">
    <property type="entry name" value="Homeodomain-like_sf"/>
</dbReference>
<evidence type="ECO:0000259" key="4">
    <source>
        <dbReference type="PROSITE" id="PS01124"/>
    </source>
</evidence>
<keyword evidence="6" id="KW-1185">Reference proteome</keyword>
<proteinExistence type="predicted"/>
<dbReference type="PANTHER" id="PTHR43280">
    <property type="entry name" value="ARAC-FAMILY TRANSCRIPTIONAL REGULATOR"/>
    <property type="match status" value="1"/>
</dbReference>
<keyword evidence="2 5" id="KW-0238">DNA-binding</keyword>
<dbReference type="Gene3D" id="1.10.10.60">
    <property type="entry name" value="Homeodomain-like"/>
    <property type="match status" value="2"/>
</dbReference>
<dbReference type="STRING" id="1503961.SAMN05421736_101666"/>